<evidence type="ECO:0000256" key="12">
    <source>
        <dbReference type="ARBA" id="ARBA00025536"/>
    </source>
</evidence>
<evidence type="ECO:0000259" key="17">
    <source>
        <dbReference type="Pfam" id="PF07718"/>
    </source>
</evidence>
<keyword evidence="4 14" id="KW-0813">Transport</keyword>
<proteinExistence type="predicted"/>
<keyword evidence="5 14" id="KW-0963">Cytoplasm</keyword>
<evidence type="ECO:0000256" key="1">
    <source>
        <dbReference type="ARBA" id="ARBA00004255"/>
    </source>
</evidence>
<dbReference type="GO" id="GO:0006891">
    <property type="term" value="P:intra-Golgi vesicle-mediated transport"/>
    <property type="evidence" value="ECO:0007669"/>
    <property type="project" value="TreeGrafter"/>
</dbReference>
<evidence type="ECO:0000256" key="14">
    <source>
        <dbReference type="PIRNR" id="PIRNR005727"/>
    </source>
</evidence>
<dbReference type="Pfam" id="PF07718">
    <property type="entry name" value="Coatamer_beta_C"/>
    <property type="match status" value="1"/>
</dbReference>
<evidence type="ECO:0000256" key="9">
    <source>
        <dbReference type="ARBA" id="ARBA00023034"/>
    </source>
</evidence>
<dbReference type="InterPro" id="IPR011989">
    <property type="entry name" value="ARM-like"/>
</dbReference>
<feature type="domain" description="Coatomer beta subunit C-terminal" evidence="17">
    <location>
        <begin position="681"/>
        <end position="815"/>
    </location>
</feature>
<dbReference type="EMBL" id="MU155224">
    <property type="protein sequence ID" value="KAF9478888.1"/>
    <property type="molecule type" value="Genomic_DNA"/>
</dbReference>
<dbReference type="GO" id="GO:0005198">
    <property type="term" value="F:structural molecule activity"/>
    <property type="evidence" value="ECO:0007669"/>
    <property type="project" value="InterPro"/>
</dbReference>
<evidence type="ECO:0000256" key="6">
    <source>
        <dbReference type="ARBA" id="ARBA00022737"/>
    </source>
</evidence>
<sequence>MAASSSDSSCYTVVFESSAEYPSASELRSGLEKGSDEVKIDTLRKIIVSTINGNPQPTLMMPIIQFVMPSRNKQLKKLLHFYWEVCPKYDENGKLKQEMILVVNAIRNDLQHPNEYIRGASLRFLQKIAKDHELLEPLIPTCRACLEHRHSYVRKNAVFALYSIYREFEHFIPDAAELMSTFLAAESDSSCKRNAFVFLAHCSMPKAVEYILSIYDSIGGLDEALQMSIIEVIRLDCKTDSAHRSRYIRCIFELLNASSHAVKYEAATTLTTLTQNPAAVKAAASSLINLVIKESDNNVKLIVLDRLDNLRAKHGHVLDGLIMDVLQILSSADMEVRRKAIGIVLSMTSSRNVEEVVLFLKKQLQKTQEADFEKAPEYRQLLIQSIHITAIKFSEVAASVVHALMEFLGDSNNPSALDVVAFVREVVEKFPHLRATICEKLITTLPEIKSGKVFRGVLWILGEYVESITDINATMREIRKVLGEIPILASEQRLLDDAGGEDEEEKEKEKEIAHKESGGGRPKILADGTYATESAYTSTSAARLEAVKTAAKPPLRTLILGGDFFTGAVLAAALTKLVLRFAEASKDAVASNTLRAEAMLIMTSIIRVGQSKFVTVQIDEDSNERIMNCIQTLSGLETEPAVHDVFLEDTKTAFSKMLGAQEKRAAEKKEAETTKAVAVQVDDLLSFRQFSKKTADDAIDYDEDVGRATGSGEVQEDFMSNLSRISQLTGFSDPIYAEAYVKMNGFDILLDVLLVNQTANTLQNLCLDFATLGDLKIVERPSVYTIAPHGFQSIKATIKVSSTETGVIFGSILWEGPNMSEACVILNDIHIDIMDYIKPAYCNEAQFRSMWTEFEWENRVNVNNPMSDPREYLKHVMKATNMSCLTPEGATSGECDFLSANMYARSLFGEDALANLSVERTEAGTITGHVRIRSKTQGIALSLGDRITMEKVKLTWFLVHLAQKDSKPLTV</sequence>
<comment type="function">
    <text evidence="12 14">The coatomer is a cytosolic protein complex that binds to dilysine motifs and reversibly associates with Golgi non-clathrin-coated vesicles, which further mediate biosynthetic protein transport from the ER, via the Golgi up to the trans Golgi network. Coatomer complex is required for budding from Golgi membranes, and is essential for the retrograde Golgi-to-ER transport of dilysine-tagged proteins.</text>
</comment>
<keyword evidence="7 14" id="KW-0931">ER-Golgi transport</keyword>
<dbReference type="InterPro" id="IPR011710">
    <property type="entry name" value="Coatomer_bsu_C"/>
</dbReference>
<keyword evidence="20" id="KW-1185">Reference proteome</keyword>
<evidence type="ECO:0000256" key="15">
    <source>
        <dbReference type="SAM" id="MobiDB-lite"/>
    </source>
</evidence>
<dbReference type="Pfam" id="PF14806">
    <property type="entry name" value="Coatomer_b_Cpla"/>
    <property type="match status" value="1"/>
</dbReference>
<evidence type="ECO:0000256" key="7">
    <source>
        <dbReference type="ARBA" id="ARBA00022892"/>
    </source>
</evidence>
<dbReference type="InterPro" id="IPR016024">
    <property type="entry name" value="ARM-type_fold"/>
</dbReference>
<evidence type="ECO:0000259" key="18">
    <source>
        <dbReference type="Pfam" id="PF14806"/>
    </source>
</evidence>
<evidence type="ECO:0000256" key="2">
    <source>
        <dbReference type="ARBA" id="ARBA00011775"/>
    </source>
</evidence>
<protein>
    <recommendedName>
        <fullName evidence="3 14">Coatomer subunit beta</fullName>
    </recommendedName>
    <alternativeName>
        <fullName evidence="13 14">Beta-coat protein</fullName>
    </alternativeName>
</protein>
<keyword evidence="8 14" id="KW-0653">Protein transport</keyword>
<keyword evidence="6" id="KW-0677">Repeat</keyword>
<accession>A0A9P5Z1B9</accession>
<feature type="domain" description="Coatomer beta subunit appendage platform" evidence="18">
    <location>
        <begin position="821"/>
        <end position="947"/>
    </location>
</feature>
<dbReference type="FunFam" id="1.25.10.10:FF:000444">
    <property type="entry name" value="Coatomer subunit beta"/>
    <property type="match status" value="1"/>
</dbReference>
<gene>
    <name evidence="19" type="ORF">BDN70DRAFT_913404</name>
</gene>
<dbReference type="InterPro" id="IPR029446">
    <property type="entry name" value="COPB1_appendage_platform_dom"/>
</dbReference>
<dbReference type="InterPro" id="IPR002553">
    <property type="entry name" value="Clathrin/coatomer_adapt-like_N"/>
</dbReference>
<evidence type="ECO:0000313" key="19">
    <source>
        <dbReference type="EMBL" id="KAF9478888.1"/>
    </source>
</evidence>
<evidence type="ECO:0000256" key="8">
    <source>
        <dbReference type="ARBA" id="ARBA00022927"/>
    </source>
</evidence>
<feature type="domain" description="Clathrin/coatomer adaptor adaptin-like N-terminal" evidence="16">
    <location>
        <begin position="24"/>
        <end position="492"/>
    </location>
</feature>
<evidence type="ECO:0000256" key="4">
    <source>
        <dbReference type="ARBA" id="ARBA00022448"/>
    </source>
</evidence>
<evidence type="ECO:0000256" key="5">
    <source>
        <dbReference type="ARBA" id="ARBA00022490"/>
    </source>
</evidence>
<name>A0A9P5Z1B9_9AGAR</name>
<dbReference type="PANTHER" id="PTHR10635:SF0">
    <property type="entry name" value="COATOMER SUBUNIT BETA"/>
    <property type="match status" value="1"/>
</dbReference>
<comment type="subcellular location">
    <subcellularLocation>
        <location evidence="14">Cytoplasm</location>
    </subcellularLocation>
    <subcellularLocation>
        <location evidence="1 14">Golgi apparatus membrane</location>
        <topology evidence="1 14">Peripheral membrane protein</topology>
        <orientation evidence="1 14">Cytoplasmic side</orientation>
    </subcellularLocation>
    <subcellularLocation>
        <location evidence="14">Cytoplasmic vesicle</location>
        <location evidence="14">COPI-coated vesicle membrane</location>
        <topology evidence="14">Peripheral membrane protein</topology>
        <orientation evidence="14">Cytoplasmic side</orientation>
    </subcellularLocation>
</comment>
<dbReference type="AlphaFoldDB" id="A0A9P5Z1B9"/>
<dbReference type="Gene3D" id="1.25.10.10">
    <property type="entry name" value="Leucine-rich Repeat Variant"/>
    <property type="match status" value="1"/>
</dbReference>
<evidence type="ECO:0000256" key="13">
    <source>
        <dbReference type="ARBA" id="ARBA00030841"/>
    </source>
</evidence>
<dbReference type="InterPro" id="IPR016460">
    <property type="entry name" value="COPB1"/>
</dbReference>
<reference evidence="19" key="1">
    <citation type="submission" date="2020-11" db="EMBL/GenBank/DDBJ databases">
        <authorList>
            <consortium name="DOE Joint Genome Institute"/>
            <person name="Ahrendt S."/>
            <person name="Riley R."/>
            <person name="Andreopoulos W."/>
            <person name="Labutti K."/>
            <person name="Pangilinan J."/>
            <person name="Ruiz-Duenas F.J."/>
            <person name="Barrasa J.M."/>
            <person name="Sanchez-Garcia M."/>
            <person name="Camarero S."/>
            <person name="Miyauchi S."/>
            <person name="Serrano A."/>
            <person name="Linde D."/>
            <person name="Babiker R."/>
            <person name="Drula E."/>
            <person name="Ayuso-Fernandez I."/>
            <person name="Pacheco R."/>
            <person name="Padilla G."/>
            <person name="Ferreira P."/>
            <person name="Barriuso J."/>
            <person name="Kellner H."/>
            <person name="Castanera R."/>
            <person name="Alfaro M."/>
            <person name="Ramirez L."/>
            <person name="Pisabarro A.G."/>
            <person name="Kuo A."/>
            <person name="Tritt A."/>
            <person name="Lipzen A."/>
            <person name="He G."/>
            <person name="Yan M."/>
            <person name="Ng V."/>
            <person name="Cullen D."/>
            <person name="Martin F."/>
            <person name="Rosso M.-N."/>
            <person name="Henrissat B."/>
            <person name="Hibbett D."/>
            <person name="Martinez A.T."/>
            <person name="Grigoriev I.V."/>
        </authorList>
    </citation>
    <scope>NUCLEOTIDE SEQUENCE</scope>
    <source>
        <strain evidence="19">CIRM-BRFM 674</strain>
    </source>
</reference>
<dbReference type="Pfam" id="PF01602">
    <property type="entry name" value="Adaptin_N"/>
    <property type="match status" value="1"/>
</dbReference>
<evidence type="ECO:0000313" key="20">
    <source>
        <dbReference type="Proteomes" id="UP000807469"/>
    </source>
</evidence>
<dbReference type="PIRSF" id="PIRSF005727">
    <property type="entry name" value="Coatomer_beta_subunit"/>
    <property type="match status" value="1"/>
</dbReference>
<keyword evidence="11 14" id="KW-0968">Cytoplasmic vesicle</keyword>
<dbReference type="GO" id="GO:0006888">
    <property type="term" value="P:endoplasmic reticulum to Golgi vesicle-mediated transport"/>
    <property type="evidence" value="ECO:0007669"/>
    <property type="project" value="TreeGrafter"/>
</dbReference>
<dbReference type="SUPFAM" id="SSF48371">
    <property type="entry name" value="ARM repeat"/>
    <property type="match status" value="1"/>
</dbReference>
<organism evidence="19 20">
    <name type="scientific">Pholiota conissans</name>
    <dbReference type="NCBI Taxonomy" id="109636"/>
    <lineage>
        <taxon>Eukaryota</taxon>
        <taxon>Fungi</taxon>
        <taxon>Dikarya</taxon>
        <taxon>Basidiomycota</taxon>
        <taxon>Agaricomycotina</taxon>
        <taxon>Agaricomycetes</taxon>
        <taxon>Agaricomycetidae</taxon>
        <taxon>Agaricales</taxon>
        <taxon>Agaricineae</taxon>
        <taxon>Strophariaceae</taxon>
        <taxon>Pholiota</taxon>
    </lineage>
</organism>
<feature type="compositionally biased region" description="Basic and acidic residues" evidence="15">
    <location>
        <begin position="507"/>
        <end position="518"/>
    </location>
</feature>
<feature type="region of interest" description="Disordered" evidence="15">
    <location>
        <begin position="496"/>
        <end position="518"/>
    </location>
</feature>
<evidence type="ECO:0000256" key="3">
    <source>
        <dbReference type="ARBA" id="ARBA00017024"/>
    </source>
</evidence>
<comment type="subunit">
    <text evidence="2 14">Oligomeric complex that consists of at least the alpha, beta, beta', gamma, delta, epsilon and zeta subunits.</text>
</comment>
<dbReference type="GO" id="GO:0030126">
    <property type="term" value="C:COPI vesicle coat"/>
    <property type="evidence" value="ECO:0007669"/>
    <property type="project" value="InterPro"/>
</dbReference>
<evidence type="ECO:0000256" key="11">
    <source>
        <dbReference type="ARBA" id="ARBA00023329"/>
    </source>
</evidence>
<dbReference type="PANTHER" id="PTHR10635">
    <property type="entry name" value="COATOMER SUBUNIT BETA"/>
    <property type="match status" value="1"/>
</dbReference>
<dbReference type="OrthoDB" id="10261439at2759"/>
<dbReference type="Proteomes" id="UP000807469">
    <property type="component" value="Unassembled WGS sequence"/>
</dbReference>
<comment type="caution">
    <text evidence="19">The sequence shown here is derived from an EMBL/GenBank/DDBJ whole genome shotgun (WGS) entry which is preliminary data.</text>
</comment>
<dbReference type="GO" id="GO:0000139">
    <property type="term" value="C:Golgi membrane"/>
    <property type="evidence" value="ECO:0007669"/>
    <property type="project" value="UniProtKB-SubCell"/>
</dbReference>
<dbReference type="GO" id="GO:0006886">
    <property type="term" value="P:intracellular protein transport"/>
    <property type="evidence" value="ECO:0007669"/>
    <property type="project" value="InterPro"/>
</dbReference>
<evidence type="ECO:0000256" key="10">
    <source>
        <dbReference type="ARBA" id="ARBA00023136"/>
    </source>
</evidence>
<keyword evidence="10 14" id="KW-0472">Membrane</keyword>
<evidence type="ECO:0000259" key="16">
    <source>
        <dbReference type="Pfam" id="PF01602"/>
    </source>
</evidence>
<keyword evidence="9 14" id="KW-0333">Golgi apparatus</keyword>